<dbReference type="Proteomes" id="UP000023152">
    <property type="component" value="Unassembled WGS sequence"/>
</dbReference>
<evidence type="ECO:0000313" key="2">
    <source>
        <dbReference type="EMBL" id="ETO32195.1"/>
    </source>
</evidence>
<keyword evidence="1" id="KW-0472">Membrane</keyword>
<keyword evidence="1" id="KW-0812">Transmembrane</keyword>
<gene>
    <name evidence="2" type="ORF">RFI_04921</name>
</gene>
<reference evidence="2 3" key="1">
    <citation type="journal article" date="2013" name="Curr. Biol.">
        <title>The Genome of the Foraminiferan Reticulomyxa filosa.</title>
        <authorList>
            <person name="Glockner G."/>
            <person name="Hulsmann N."/>
            <person name="Schleicher M."/>
            <person name="Noegel A.A."/>
            <person name="Eichinger L."/>
            <person name="Gallinger C."/>
            <person name="Pawlowski J."/>
            <person name="Sierra R."/>
            <person name="Euteneuer U."/>
            <person name="Pillet L."/>
            <person name="Moustafa A."/>
            <person name="Platzer M."/>
            <person name="Groth M."/>
            <person name="Szafranski K."/>
            <person name="Schliwa M."/>
        </authorList>
    </citation>
    <scope>NUCLEOTIDE SEQUENCE [LARGE SCALE GENOMIC DNA]</scope>
</reference>
<sequence length="285" mass="33634">MHNGKYRLFAHPLASYFIDYRNIHLGYCIFIYAFSFFYLLFFKQSLFQYFLLLLPATYFTYTLVENSQNKPSILNNPIKYKPLPIFCLLFANFGTTINIAFANKKRLFCNQAKVFILQLFKILLSRMNTFFLSSNDRGSDVEPSFLSLKFMPSICRATNYGLHPLKFNTIHLSFSKTNKQKKIAQRLHLKMVQPSIFSSNKQRGLQIEKKLLKRIWVNIYQCVFNVKDGSFCCVFVKMYKNLSQIFEQKEKYNEEKTMFEKLTLHRNKSSLGKGLNERHNVVLVI</sequence>
<name>X6P0V3_RETFI</name>
<protein>
    <submittedName>
        <fullName evidence="2">Uncharacterized protein</fullName>
    </submittedName>
</protein>
<feature type="transmembrane region" description="Helical" evidence="1">
    <location>
        <begin position="46"/>
        <end position="63"/>
    </location>
</feature>
<accession>X6P0V3</accession>
<dbReference type="AlphaFoldDB" id="X6P0V3"/>
<keyword evidence="3" id="KW-1185">Reference proteome</keyword>
<comment type="caution">
    <text evidence="2">The sequence shown here is derived from an EMBL/GenBank/DDBJ whole genome shotgun (WGS) entry which is preliminary data.</text>
</comment>
<feature type="transmembrane region" description="Helical" evidence="1">
    <location>
        <begin position="23"/>
        <end position="41"/>
    </location>
</feature>
<dbReference type="EMBL" id="ASPP01004404">
    <property type="protein sequence ID" value="ETO32195.1"/>
    <property type="molecule type" value="Genomic_DNA"/>
</dbReference>
<proteinExistence type="predicted"/>
<organism evidence="2 3">
    <name type="scientific">Reticulomyxa filosa</name>
    <dbReference type="NCBI Taxonomy" id="46433"/>
    <lineage>
        <taxon>Eukaryota</taxon>
        <taxon>Sar</taxon>
        <taxon>Rhizaria</taxon>
        <taxon>Retaria</taxon>
        <taxon>Foraminifera</taxon>
        <taxon>Monothalamids</taxon>
        <taxon>Reticulomyxidae</taxon>
        <taxon>Reticulomyxa</taxon>
    </lineage>
</organism>
<keyword evidence="1" id="KW-1133">Transmembrane helix</keyword>
<evidence type="ECO:0000313" key="3">
    <source>
        <dbReference type="Proteomes" id="UP000023152"/>
    </source>
</evidence>
<feature type="transmembrane region" description="Helical" evidence="1">
    <location>
        <begin position="83"/>
        <end position="102"/>
    </location>
</feature>
<evidence type="ECO:0000256" key="1">
    <source>
        <dbReference type="SAM" id="Phobius"/>
    </source>
</evidence>